<comment type="similarity">
    <text evidence="1">Belongs to the isocitrate and isopropylmalate dehydrogenases family.</text>
</comment>
<evidence type="ECO:0000256" key="1">
    <source>
        <dbReference type="ARBA" id="ARBA00007769"/>
    </source>
</evidence>
<dbReference type="RefSeq" id="WP_206708270.1">
    <property type="nucleotide sequence ID" value="NZ_CP059066.1"/>
</dbReference>
<dbReference type="GO" id="GO:0051287">
    <property type="term" value="F:NAD binding"/>
    <property type="evidence" value="ECO:0007669"/>
    <property type="project" value="InterPro"/>
</dbReference>
<reference evidence="4" key="1">
    <citation type="submission" date="2020-07" db="EMBL/GenBank/DDBJ databases">
        <title>Koleobacter methoxysyntrophicus gen. nov., sp. nov., a novel anaerobic bacterium isolated from deep subsurface oil field and proposal of Koleobacterales ord. nov. in the phylum Firmicutes.</title>
        <authorList>
            <person name="Sakamoto S."/>
            <person name="Tamaki H."/>
        </authorList>
    </citation>
    <scope>NUCLEOTIDE SEQUENCE</scope>
    <source>
        <strain evidence="4">NRmbB1</strain>
    </source>
</reference>
<dbReference type="GO" id="GO:0006099">
    <property type="term" value="P:tricarboxylic acid cycle"/>
    <property type="evidence" value="ECO:0007669"/>
    <property type="project" value="TreeGrafter"/>
</dbReference>
<keyword evidence="2 4" id="KW-0560">Oxidoreductase</keyword>
<dbReference type="PANTHER" id="PTHR11835">
    <property type="entry name" value="DECARBOXYLATING DEHYDROGENASES-ISOCITRATE, ISOPROPYLMALATE, TARTRATE"/>
    <property type="match status" value="1"/>
</dbReference>
<organism evidence="4 5">
    <name type="scientific">Koleobacter methoxysyntrophicus</name>
    <dbReference type="NCBI Taxonomy" id="2751313"/>
    <lineage>
        <taxon>Bacteria</taxon>
        <taxon>Bacillati</taxon>
        <taxon>Bacillota</taxon>
        <taxon>Clostridia</taxon>
        <taxon>Koleobacterales</taxon>
        <taxon>Koleobacteraceae</taxon>
        <taxon>Koleobacter</taxon>
    </lineage>
</organism>
<dbReference type="Gene3D" id="3.40.718.10">
    <property type="entry name" value="Isopropylmalate Dehydrogenase"/>
    <property type="match status" value="1"/>
</dbReference>
<dbReference type="SMART" id="SM01329">
    <property type="entry name" value="Iso_dh"/>
    <property type="match status" value="1"/>
</dbReference>
<dbReference type="InterPro" id="IPR024084">
    <property type="entry name" value="IsoPropMal-DH-like_dom"/>
</dbReference>
<keyword evidence="5" id="KW-1185">Reference proteome</keyword>
<dbReference type="GO" id="GO:0004450">
    <property type="term" value="F:isocitrate dehydrogenase (NADP+) activity"/>
    <property type="evidence" value="ECO:0007669"/>
    <property type="project" value="UniProtKB-EC"/>
</dbReference>
<dbReference type="FunFam" id="3.40.718.10:FF:000014">
    <property type="entry name" value="Isocitrate dehydrogenase (NAD(+))"/>
    <property type="match status" value="1"/>
</dbReference>
<dbReference type="GO" id="GO:0000287">
    <property type="term" value="F:magnesium ion binding"/>
    <property type="evidence" value="ECO:0007669"/>
    <property type="project" value="InterPro"/>
</dbReference>
<name>A0A8A0RK02_9FIRM</name>
<dbReference type="Proteomes" id="UP000662904">
    <property type="component" value="Chromosome"/>
</dbReference>
<evidence type="ECO:0000256" key="2">
    <source>
        <dbReference type="ARBA" id="ARBA00023002"/>
    </source>
</evidence>
<proteinExistence type="inferred from homology"/>
<feature type="domain" description="Isopropylmalate dehydrogenase-like" evidence="3">
    <location>
        <begin position="3"/>
        <end position="327"/>
    </location>
</feature>
<sequence length="342" mass="37184">MYSITLIPGDGIGPEVTHSAKRVIEATGLKISWDIVNAGADVYKDRGVLVPDEVFESLEKNRIALKGPITTPVGCGFRSINVLLRKKYDLFSNIRPVKKIPGIETPFKDVDLVIFRENTEDLYSGIERSTSEDSAEAVKVITRKASLRIAKKAFEYAEKNNRKKVTAVHKANIMKLTDGLFLDCAREISKTYPDIEYEEVIIDNMCMQLVMNPSRFQVIVTTNLYGDILSDLCAGLVGGLGIVPGANIGEDMAIFEAVHGSAPDIAGKNIANPTALILSGAMMLNYIGETEKADAIADAVSKTISEGKYITMDLGGSSSTSDMTDAIIEKILESKQINTVLV</sequence>
<evidence type="ECO:0000259" key="3">
    <source>
        <dbReference type="SMART" id="SM01329"/>
    </source>
</evidence>
<evidence type="ECO:0000313" key="5">
    <source>
        <dbReference type="Proteomes" id="UP000662904"/>
    </source>
</evidence>
<dbReference type="EMBL" id="CP059066">
    <property type="protein sequence ID" value="QSQ08034.1"/>
    <property type="molecule type" value="Genomic_DNA"/>
</dbReference>
<dbReference type="SUPFAM" id="SSF53659">
    <property type="entry name" value="Isocitrate/Isopropylmalate dehydrogenase-like"/>
    <property type="match status" value="1"/>
</dbReference>
<dbReference type="Pfam" id="PF00180">
    <property type="entry name" value="Iso_dh"/>
    <property type="match status" value="1"/>
</dbReference>
<dbReference type="PROSITE" id="PS00470">
    <property type="entry name" value="IDH_IMDH"/>
    <property type="match status" value="1"/>
</dbReference>
<gene>
    <name evidence="4" type="primary">icd</name>
    <name evidence="4" type="ORF">H0A61_00353</name>
</gene>
<dbReference type="KEGG" id="kme:H0A61_00353"/>
<dbReference type="GO" id="GO:0004449">
    <property type="term" value="F:isocitrate dehydrogenase (NAD+) activity"/>
    <property type="evidence" value="ECO:0007669"/>
    <property type="project" value="TreeGrafter"/>
</dbReference>
<dbReference type="EC" id="1.1.1.42" evidence="4"/>
<accession>A0A8A0RK02</accession>
<dbReference type="PANTHER" id="PTHR11835:SF34">
    <property type="entry name" value="ISOCITRATE DEHYDROGENASE [NAD] SUBUNIT ALPHA, MITOCHONDRIAL"/>
    <property type="match status" value="1"/>
</dbReference>
<dbReference type="AlphaFoldDB" id="A0A8A0RK02"/>
<evidence type="ECO:0000313" key="4">
    <source>
        <dbReference type="EMBL" id="QSQ08034.1"/>
    </source>
</evidence>
<dbReference type="GO" id="GO:0006102">
    <property type="term" value="P:isocitrate metabolic process"/>
    <property type="evidence" value="ECO:0007669"/>
    <property type="project" value="TreeGrafter"/>
</dbReference>
<dbReference type="InterPro" id="IPR019818">
    <property type="entry name" value="IsoCit/isopropylmalate_DH_CS"/>
</dbReference>
<protein>
    <submittedName>
        <fullName evidence="4">Isocitrate dehydrogenase [NADP]</fullName>
        <ecNumber evidence="4">1.1.1.42</ecNumber>
    </submittedName>
</protein>